<proteinExistence type="predicted"/>
<evidence type="ECO:0000313" key="4">
    <source>
        <dbReference type="EMBL" id="QDT40882.1"/>
    </source>
</evidence>
<feature type="region of interest" description="Disordered" evidence="1">
    <location>
        <begin position="80"/>
        <end position="103"/>
    </location>
</feature>
<feature type="compositionally biased region" description="Basic and acidic residues" evidence="1">
    <location>
        <begin position="80"/>
        <end position="96"/>
    </location>
</feature>
<dbReference type="Proteomes" id="UP000317171">
    <property type="component" value="Chromosome"/>
</dbReference>
<keyword evidence="2" id="KW-1133">Transmembrane helix</keyword>
<protein>
    <submittedName>
        <fullName evidence="4">Uncharacterized protein</fullName>
    </submittedName>
</protein>
<evidence type="ECO:0000256" key="3">
    <source>
        <dbReference type="SAM" id="SignalP"/>
    </source>
</evidence>
<gene>
    <name evidence="4" type="ORF">Pan241w_09410</name>
</gene>
<name>A0A517RAG7_9PLAN</name>
<feature type="transmembrane region" description="Helical" evidence="2">
    <location>
        <begin position="49"/>
        <end position="73"/>
    </location>
</feature>
<keyword evidence="3" id="KW-0732">Signal</keyword>
<accession>A0A517RAG7</accession>
<feature type="chain" id="PRO_5021845605" evidence="3">
    <location>
        <begin position="28"/>
        <end position="103"/>
    </location>
</feature>
<sequence length="103" mass="11520" precursor="true">MFKRHSLIRSCLLASALLGLFSSPAVISQAAACPMCKQLNETDDQKPRAYMYSITFMLTMPAILLSGFGVAFYKMNRREQQALREQEKNRTPHSSDADSGSNE</sequence>
<keyword evidence="5" id="KW-1185">Reference proteome</keyword>
<organism evidence="4 5">
    <name type="scientific">Gimesia alba</name>
    <dbReference type="NCBI Taxonomy" id="2527973"/>
    <lineage>
        <taxon>Bacteria</taxon>
        <taxon>Pseudomonadati</taxon>
        <taxon>Planctomycetota</taxon>
        <taxon>Planctomycetia</taxon>
        <taxon>Planctomycetales</taxon>
        <taxon>Planctomycetaceae</taxon>
        <taxon>Gimesia</taxon>
    </lineage>
</organism>
<feature type="signal peptide" evidence="3">
    <location>
        <begin position="1"/>
        <end position="27"/>
    </location>
</feature>
<evidence type="ECO:0000313" key="5">
    <source>
        <dbReference type="Proteomes" id="UP000317171"/>
    </source>
</evidence>
<dbReference type="KEGG" id="gaz:Pan241w_09410"/>
<dbReference type="EMBL" id="CP036269">
    <property type="protein sequence ID" value="QDT40882.1"/>
    <property type="molecule type" value="Genomic_DNA"/>
</dbReference>
<keyword evidence="2" id="KW-0472">Membrane</keyword>
<evidence type="ECO:0000256" key="1">
    <source>
        <dbReference type="SAM" id="MobiDB-lite"/>
    </source>
</evidence>
<dbReference type="RefSeq" id="WP_145211558.1">
    <property type="nucleotide sequence ID" value="NZ_CP036269.1"/>
</dbReference>
<evidence type="ECO:0000256" key="2">
    <source>
        <dbReference type="SAM" id="Phobius"/>
    </source>
</evidence>
<dbReference type="AlphaFoldDB" id="A0A517RAG7"/>
<dbReference type="OrthoDB" id="290599at2"/>
<keyword evidence="2" id="KW-0812">Transmembrane</keyword>
<reference evidence="4 5" key="1">
    <citation type="submission" date="2019-02" db="EMBL/GenBank/DDBJ databases">
        <title>Deep-cultivation of Planctomycetes and their phenomic and genomic characterization uncovers novel biology.</title>
        <authorList>
            <person name="Wiegand S."/>
            <person name="Jogler M."/>
            <person name="Boedeker C."/>
            <person name="Pinto D."/>
            <person name="Vollmers J."/>
            <person name="Rivas-Marin E."/>
            <person name="Kohn T."/>
            <person name="Peeters S.H."/>
            <person name="Heuer A."/>
            <person name="Rast P."/>
            <person name="Oberbeckmann S."/>
            <person name="Bunk B."/>
            <person name="Jeske O."/>
            <person name="Meyerdierks A."/>
            <person name="Storesund J.E."/>
            <person name="Kallscheuer N."/>
            <person name="Luecker S."/>
            <person name="Lage O.M."/>
            <person name="Pohl T."/>
            <person name="Merkel B.J."/>
            <person name="Hornburger P."/>
            <person name="Mueller R.-W."/>
            <person name="Bruemmer F."/>
            <person name="Labrenz M."/>
            <person name="Spormann A.M."/>
            <person name="Op den Camp H."/>
            <person name="Overmann J."/>
            <person name="Amann R."/>
            <person name="Jetten M.S.M."/>
            <person name="Mascher T."/>
            <person name="Medema M.H."/>
            <person name="Devos D.P."/>
            <person name="Kaster A.-K."/>
            <person name="Ovreas L."/>
            <person name="Rohde M."/>
            <person name="Galperin M.Y."/>
            <person name="Jogler C."/>
        </authorList>
    </citation>
    <scope>NUCLEOTIDE SEQUENCE [LARGE SCALE GENOMIC DNA]</scope>
    <source>
        <strain evidence="4 5">Pan241w</strain>
    </source>
</reference>